<dbReference type="PANTHER" id="PTHR43300:SF4">
    <property type="entry name" value="ACYL-[ACYL-CARRIER-PROTEIN]--UDP-N-ACETYLGLUCOSAMINE O-ACYLTRANSFERASE"/>
    <property type="match status" value="1"/>
</dbReference>
<dbReference type="EMBL" id="JAKZFC010000001">
    <property type="protein sequence ID" value="MCH7321039.1"/>
    <property type="molecule type" value="Genomic_DNA"/>
</dbReference>
<sequence>MKNEELLLLIGDGEFAEIAYEYFTYDSPYRVVAFAVEKEYLVKETLYGLPVIPFEEIDQWYSPEQYKAFVAINSTKLNRLRTRLYNEVKNKGYKVVSYISSKAFVWRNVKVGENTFIFENNVLQHHVEVGNNVIMWSGNHVGHRSIIKDNSFITSHVVIAGRSEIGESCFLGINSTINDMIKVGKDCFISSGAVVNKNTKEGYIYSGNPAKSMAITSYRYYEIEAE</sequence>
<keyword evidence="2" id="KW-1185">Reference proteome</keyword>
<organism evidence="1 2">
    <name type="scientific">Solibacillus palustris</name>
    <dbReference type="NCBI Taxonomy" id="2908203"/>
    <lineage>
        <taxon>Bacteria</taxon>
        <taxon>Bacillati</taxon>
        <taxon>Bacillota</taxon>
        <taxon>Bacilli</taxon>
        <taxon>Bacillales</taxon>
        <taxon>Caryophanaceae</taxon>
        <taxon>Solibacillus</taxon>
    </lineage>
</organism>
<dbReference type="InterPro" id="IPR020019">
    <property type="entry name" value="AcTrfase_PglD-like"/>
</dbReference>
<proteinExistence type="predicted"/>
<dbReference type="Gene3D" id="2.160.10.10">
    <property type="entry name" value="Hexapeptide repeat proteins"/>
    <property type="match status" value="1"/>
</dbReference>
<comment type="caution">
    <text evidence="1">The sequence shown here is derived from an EMBL/GenBank/DDBJ whole genome shotgun (WGS) entry which is preliminary data.</text>
</comment>
<accession>A0ABS9UA36</accession>
<name>A0ABS9UA36_9BACL</name>
<evidence type="ECO:0000313" key="1">
    <source>
        <dbReference type="EMBL" id="MCH7321039.1"/>
    </source>
</evidence>
<reference evidence="1 2" key="1">
    <citation type="submission" date="2022-03" db="EMBL/GenBank/DDBJ databases">
        <authorList>
            <person name="Jo J.-H."/>
            <person name="Im W.-T."/>
        </authorList>
    </citation>
    <scope>NUCLEOTIDE SEQUENCE [LARGE SCALE GENOMIC DNA]</scope>
    <source>
        <strain evidence="1 2">MA9</strain>
    </source>
</reference>
<protein>
    <submittedName>
        <fullName evidence="1">Acetyltransferase</fullName>
    </submittedName>
</protein>
<dbReference type="RefSeq" id="WP_241368082.1">
    <property type="nucleotide sequence ID" value="NZ_JAKZFC010000001.1"/>
</dbReference>
<dbReference type="SUPFAM" id="SSF51161">
    <property type="entry name" value="Trimeric LpxA-like enzymes"/>
    <property type="match status" value="1"/>
</dbReference>
<dbReference type="NCBIfam" id="TIGR03570">
    <property type="entry name" value="NeuD_NnaD"/>
    <property type="match status" value="1"/>
</dbReference>
<dbReference type="InterPro" id="IPR001451">
    <property type="entry name" value="Hexapep"/>
</dbReference>
<dbReference type="Pfam" id="PF00132">
    <property type="entry name" value="Hexapep"/>
    <property type="match status" value="1"/>
</dbReference>
<dbReference type="InterPro" id="IPR050179">
    <property type="entry name" value="Trans_hexapeptide_repeat"/>
</dbReference>
<evidence type="ECO:0000313" key="2">
    <source>
        <dbReference type="Proteomes" id="UP001316087"/>
    </source>
</evidence>
<dbReference type="InterPro" id="IPR011004">
    <property type="entry name" value="Trimer_LpxA-like_sf"/>
</dbReference>
<dbReference type="CDD" id="cd03360">
    <property type="entry name" value="LbH_AT_putative"/>
    <property type="match status" value="1"/>
</dbReference>
<dbReference type="Proteomes" id="UP001316087">
    <property type="component" value="Unassembled WGS sequence"/>
</dbReference>
<dbReference type="PANTHER" id="PTHR43300">
    <property type="entry name" value="ACETYLTRANSFERASE"/>
    <property type="match status" value="1"/>
</dbReference>
<gene>
    <name evidence="1" type="ORF">LZ480_03970</name>
</gene>